<dbReference type="AlphaFoldDB" id="M7Y669"/>
<proteinExistence type="predicted"/>
<evidence type="ECO:0000313" key="1">
    <source>
        <dbReference type="EMBL" id="EMS45363.1"/>
    </source>
</evidence>
<name>M7Y669_TRIUA</name>
<sequence length="58" mass="6523">MKPSPSMDVVDPSTGKHGWSRWRSSPEHYALKASTTPPRAQVQSSPELQIQSKLKFML</sequence>
<reference evidence="1" key="1">
    <citation type="journal article" date="2013" name="Nature">
        <title>Draft genome of the wheat A-genome progenitor Triticum urartu.</title>
        <authorList>
            <person name="Ling H.Q."/>
            <person name="Zhao S."/>
            <person name="Liu D."/>
            <person name="Wang J."/>
            <person name="Sun H."/>
            <person name="Zhang C."/>
            <person name="Fan H."/>
            <person name="Li D."/>
            <person name="Dong L."/>
            <person name="Tao Y."/>
            <person name="Gao C."/>
            <person name="Wu H."/>
            <person name="Li Y."/>
            <person name="Cui Y."/>
            <person name="Guo X."/>
            <person name="Zheng S."/>
            <person name="Wang B."/>
            <person name="Yu K."/>
            <person name="Liang Q."/>
            <person name="Yang W."/>
            <person name="Lou X."/>
            <person name="Chen J."/>
            <person name="Feng M."/>
            <person name="Jian J."/>
            <person name="Zhang X."/>
            <person name="Luo G."/>
            <person name="Jiang Y."/>
            <person name="Liu J."/>
            <person name="Wang Z."/>
            <person name="Sha Y."/>
            <person name="Zhang B."/>
            <person name="Wu H."/>
            <person name="Tang D."/>
            <person name="Shen Q."/>
            <person name="Xue P."/>
            <person name="Zou S."/>
            <person name="Wang X."/>
            <person name="Liu X."/>
            <person name="Wang F."/>
            <person name="Yang Y."/>
            <person name="An X."/>
            <person name="Dong Z."/>
            <person name="Zhang K."/>
            <person name="Zhang X."/>
            <person name="Luo M.C."/>
            <person name="Dvorak J."/>
            <person name="Tong Y."/>
            <person name="Wang J."/>
            <person name="Yang H."/>
            <person name="Li Z."/>
            <person name="Wang D."/>
            <person name="Zhang A."/>
            <person name="Wang J."/>
        </authorList>
    </citation>
    <scope>NUCLEOTIDE SEQUENCE</scope>
</reference>
<organism evidence="1">
    <name type="scientific">Triticum urartu</name>
    <name type="common">Red wild einkorn</name>
    <name type="synonym">Crithodium urartu</name>
    <dbReference type="NCBI Taxonomy" id="4572"/>
    <lineage>
        <taxon>Eukaryota</taxon>
        <taxon>Viridiplantae</taxon>
        <taxon>Streptophyta</taxon>
        <taxon>Embryophyta</taxon>
        <taxon>Tracheophyta</taxon>
        <taxon>Spermatophyta</taxon>
        <taxon>Magnoliopsida</taxon>
        <taxon>Liliopsida</taxon>
        <taxon>Poales</taxon>
        <taxon>Poaceae</taxon>
        <taxon>BOP clade</taxon>
        <taxon>Pooideae</taxon>
        <taxon>Triticodae</taxon>
        <taxon>Triticeae</taxon>
        <taxon>Triticinae</taxon>
        <taxon>Triticum</taxon>
    </lineage>
</organism>
<accession>M7Y669</accession>
<dbReference type="EMBL" id="KD287286">
    <property type="protein sequence ID" value="EMS45363.1"/>
    <property type="molecule type" value="Genomic_DNA"/>
</dbReference>
<gene>
    <name evidence="1" type="ORF">TRIUR3_33547</name>
</gene>
<protein>
    <submittedName>
        <fullName evidence="1">Uncharacterized protein</fullName>
    </submittedName>
</protein>